<dbReference type="GO" id="GO:0003677">
    <property type="term" value="F:DNA binding"/>
    <property type="evidence" value="ECO:0007669"/>
    <property type="project" value="UniProtKB-KW"/>
</dbReference>
<dbReference type="PRINTS" id="PR00039">
    <property type="entry name" value="HTHLYSR"/>
</dbReference>
<evidence type="ECO:0000256" key="4">
    <source>
        <dbReference type="ARBA" id="ARBA00023163"/>
    </source>
</evidence>
<protein>
    <recommendedName>
        <fullName evidence="5">HTH lysR-type domain-containing protein</fullName>
    </recommendedName>
</protein>
<evidence type="ECO:0000256" key="3">
    <source>
        <dbReference type="ARBA" id="ARBA00023125"/>
    </source>
</evidence>
<dbReference type="CDD" id="cd05466">
    <property type="entry name" value="PBP2_LTTR_substrate"/>
    <property type="match status" value="1"/>
</dbReference>
<feature type="domain" description="HTH lysR-type" evidence="5">
    <location>
        <begin position="1"/>
        <end position="60"/>
    </location>
</feature>
<dbReference type="Pfam" id="PF03466">
    <property type="entry name" value="LysR_substrate"/>
    <property type="match status" value="1"/>
</dbReference>
<evidence type="ECO:0000259" key="5">
    <source>
        <dbReference type="PROSITE" id="PS50931"/>
    </source>
</evidence>
<comment type="caution">
    <text evidence="6">The sequence shown here is derived from an EMBL/GenBank/DDBJ whole genome shotgun (WGS) entry which is preliminary data.</text>
</comment>
<keyword evidence="4" id="KW-0804">Transcription</keyword>
<dbReference type="HOGENOM" id="CLU_039613_6_2_9"/>
<sequence length="296" mass="33515">MKIQDLVYYRYLADCSSFTKTAEAFFVSQPSISIALKRLEEEFETQLITRDRSTKSFALTPTGKILYERADQILTILDQAKHEIKSNEENVIHFGFLPTIAGYFLPRLMPNMAEFVQSIQLVEDESSKHMLQLLKDGIVSAAITGLPDHDLEGDWAEIYPIDTRPLSICVPKSHPLANNREVTLNQIRNYSLVTLDEKYVHHQIVSNWMDKVGIQTSQVTFAKEIQSVHSLIASSLSVGLIHDVLVHDRPDLVTIPLKEGPEFTTALVINKNLKLTEAQAAFNQSLREKVLQLKQV</sequence>
<proteinExistence type="inferred from homology"/>
<evidence type="ECO:0000313" key="6">
    <source>
        <dbReference type="EMBL" id="EKU93767.1"/>
    </source>
</evidence>
<dbReference type="InterPro" id="IPR050950">
    <property type="entry name" value="HTH-type_LysR_regulators"/>
</dbReference>
<comment type="similarity">
    <text evidence="1">Belongs to the LysR transcriptional regulatory family.</text>
</comment>
<dbReference type="Pfam" id="PF00126">
    <property type="entry name" value="HTH_1"/>
    <property type="match status" value="1"/>
</dbReference>
<dbReference type="eggNOG" id="COG0583">
    <property type="taxonomic scope" value="Bacteria"/>
</dbReference>
<dbReference type="GO" id="GO:0005829">
    <property type="term" value="C:cytosol"/>
    <property type="evidence" value="ECO:0007669"/>
    <property type="project" value="TreeGrafter"/>
</dbReference>
<dbReference type="GO" id="GO:0003700">
    <property type="term" value="F:DNA-binding transcription factor activity"/>
    <property type="evidence" value="ECO:0007669"/>
    <property type="project" value="InterPro"/>
</dbReference>
<dbReference type="RefSeq" id="WP_003777434.1">
    <property type="nucleotide sequence ID" value="NZ_JH992958.1"/>
</dbReference>
<organism evidence="6 7">
    <name type="scientific">Alloiococcus otitis ATCC 51267</name>
    <dbReference type="NCBI Taxonomy" id="883081"/>
    <lineage>
        <taxon>Bacteria</taxon>
        <taxon>Bacillati</taxon>
        <taxon>Bacillota</taxon>
        <taxon>Bacilli</taxon>
        <taxon>Lactobacillales</taxon>
        <taxon>Carnobacteriaceae</taxon>
        <taxon>Alloiococcus</taxon>
    </lineage>
</organism>
<dbReference type="InterPro" id="IPR005119">
    <property type="entry name" value="LysR_subst-bd"/>
</dbReference>
<gene>
    <name evidence="6" type="ORF">HMPREF9698_00715</name>
</gene>
<keyword evidence="3" id="KW-0238">DNA-binding</keyword>
<name>K9ES18_9LACT</name>
<dbReference type="Gene3D" id="3.40.190.290">
    <property type="match status" value="1"/>
</dbReference>
<accession>K9ES18</accession>
<dbReference type="SUPFAM" id="SSF53850">
    <property type="entry name" value="Periplasmic binding protein-like II"/>
    <property type="match status" value="1"/>
</dbReference>
<dbReference type="InterPro" id="IPR036388">
    <property type="entry name" value="WH-like_DNA-bd_sf"/>
</dbReference>
<evidence type="ECO:0000256" key="1">
    <source>
        <dbReference type="ARBA" id="ARBA00009437"/>
    </source>
</evidence>
<dbReference type="Gene3D" id="1.10.10.10">
    <property type="entry name" value="Winged helix-like DNA-binding domain superfamily/Winged helix DNA-binding domain"/>
    <property type="match status" value="1"/>
</dbReference>
<reference evidence="6 7" key="1">
    <citation type="submission" date="2012-09" db="EMBL/GenBank/DDBJ databases">
        <title>The Genome Sequence of Alloiococcus otitis ATCC 51267.</title>
        <authorList>
            <consortium name="The Broad Institute Genome Sequencing Platform"/>
            <person name="Earl A."/>
            <person name="Ward D."/>
            <person name="Feldgarden M."/>
            <person name="Gevers D."/>
            <person name="Huys G."/>
            <person name="Walker B."/>
            <person name="Young S.K."/>
            <person name="Zeng Q."/>
            <person name="Gargeya S."/>
            <person name="Fitzgerald M."/>
            <person name="Haas B."/>
            <person name="Abouelleil A."/>
            <person name="Alvarado L."/>
            <person name="Arachchi H.M."/>
            <person name="Berlin A.M."/>
            <person name="Chapman S.B."/>
            <person name="Goldberg J."/>
            <person name="Griggs A."/>
            <person name="Gujja S."/>
            <person name="Hansen M."/>
            <person name="Howarth C."/>
            <person name="Imamovic A."/>
            <person name="Larimer J."/>
            <person name="McCowen C."/>
            <person name="Montmayeur A."/>
            <person name="Murphy C."/>
            <person name="Neiman D."/>
            <person name="Pearson M."/>
            <person name="Priest M."/>
            <person name="Roberts A."/>
            <person name="Saif S."/>
            <person name="Shea T."/>
            <person name="Sisk P."/>
            <person name="Sykes S."/>
            <person name="Wortman J."/>
            <person name="Nusbaum C."/>
            <person name="Birren B."/>
        </authorList>
    </citation>
    <scope>NUCLEOTIDE SEQUENCE [LARGE SCALE GENOMIC DNA]</scope>
    <source>
        <strain evidence="6 7">ATCC 51267</strain>
    </source>
</reference>
<dbReference type="PROSITE" id="PS50931">
    <property type="entry name" value="HTH_LYSR"/>
    <property type="match status" value="1"/>
</dbReference>
<dbReference type="EMBL" id="AGXA01000016">
    <property type="protein sequence ID" value="EKU93767.1"/>
    <property type="molecule type" value="Genomic_DNA"/>
</dbReference>
<dbReference type="SUPFAM" id="SSF46785">
    <property type="entry name" value="Winged helix' DNA-binding domain"/>
    <property type="match status" value="1"/>
</dbReference>
<evidence type="ECO:0000256" key="2">
    <source>
        <dbReference type="ARBA" id="ARBA00023015"/>
    </source>
</evidence>
<dbReference type="InterPro" id="IPR036390">
    <property type="entry name" value="WH_DNA-bd_sf"/>
</dbReference>
<dbReference type="AlphaFoldDB" id="K9ES18"/>
<dbReference type="Proteomes" id="UP000009875">
    <property type="component" value="Unassembled WGS sequence"/>
</dbReference>
<dbReference type="InterPro" id="IPR000847">
    <property type="entry name" value="LysR_HTH_N"/>
</dbReference>
<keyword evidence="7" id="KW-1185">Reference proteome</keyword>
<keyword evidence="2" id="KW-0805">Transcription regulation</keyword>
<dbReference type="OrthoDB" id="9803735at2"/>
<dbReference type="PANTHER" id="PTHR30419">
    <property type="entry name" value="HTH-TYPE TRANSCRIPTIONAL REGULATOR YBHD"/>
    <property type="match status" value="1"/>
</dbReference>
<evidence type="ECO:0000313" key="7">
    <source>
        <dbReference type="Proteomes" id="UP000009875"/>
    </source>
</evidence>